<dbReference type="Pfam" id="PF04542">
    <property type="entry name" value="Sigma70_r2"/>
    <property type="match status" value="1"/>
</dbReference>
<keyword evidence="3" id="KW-0731">Sigma factor</keyword>
<sequence>MSGNEDYSLYWEGLRRGDKQALFNLYNDMYFHLIRFGLKLTGDDELVKDSINQLFLNLWDKKDKLTDVSNVRSYLFSVLRNTIIDELKHSGKVDEAIRRRLLEEELDELPYEEIIIRVQNDEELKAKLQLAIKKLTPRQIELIQLRFFEGMSYEQIANTTSQSVKTAYNTIYDAVKMLRKLLK</sequence>
<evidence type="ECO:0000256" key="1">
    <source>
        <dbReference type="ARBA" id="ARBA00010641"/>
    </source>
</evidence>
<dbReference type="STRING" id="572036.SAMN05661099_1866"/>
<dbReference type="Gene3D" id="1.10.1740.10">
    <property type="match status" value="1"/>
</dbReference>
<dbReference type="InterPro" id="IPR036388">
    <property type="entry name" value="WH-like_DNA-bd_sf"/>
</dbReference>
<dbReference type="NCBIfam" id="TIGR02937">
    <property type="entry name" value="sigma70-ECF"/>
    <property type="match status" value="1"/>
</dbReference>
<evidence type="ECO:0000256" key="4">
    <source>
        <dbReference type="ARBA" id="ARBA00023163"/>
    </source>
</evidence>
<keyword evidence="8" id="KW-1185">Reference proteome</keyword>
<keyword evidence="2" id="KW-0805">Transcription regulation</keyword>
<evidence type="ECO:0000259" key="6">
    <source>
        <dbReference type="Pfam" id="PF08281"/>
    </source>
</evidence>
<dbReference type="InterPro" id="IPR039425">
    <property type="entry name" value="RNA_pol_sigma-70-like"/>
</dbReference>
<dbReference type="SUPFAM" id="SSF88659">
    <property type="entry name" value="Sigma3 and sigma4 domains of RNA polymerase sigma factors"/>
    <property type="match status" value="1"/>
</dbReference>
<dbReference type="GO" id="GO:0016987">
    <property type="term" value="F:sigma factor activity"/>
    <property type="evidence" value="ECO:0007669"/>
    <property type="project" value="UniProtKB-KW"/>
</dbReference>
<dbReference type="RefSeq" id="WP_079702420.1">
    <property type="nucleotide sequence ID" value="NZ_FUYR01000002.1"/>
</dbReference>
<dbReference type="PANTHER" id="PTHR43133">
    <property type="entry name" value="RNA POLYMERASE ECF-TYPE SIGMA FACTO"/>
    <property type="match status" value="1"/>
</dbReference>
<feature type="domain" description="RNA polymerase sigma-70 region 2" evidence="5">
    <location>
        <begin position="30"/>
        <end position="90"/>
    </location>
</feature>
<keyword evidence="4" id="KW-0804">Transcription</keyword>
<dbReference type="SUPFAM" id="SSF88946">
    <property type="entry name" value="Sigma2 domain of RNA polymerase sigma factors"/>
    <property type="match status" value="1"/>
</dbReference>
<evidence type="ECO:0000256" key="2">
    <source>
        <dbReference type="ARBA" id="ARBA00023015"/>
    </source>
</evidence>
<dbReference type="OrthoDB" id="9150024at2"/>
<evidence type="ECO:0000313" key="7">
    <source>
        <dbReference type="EMBL" id="SKB62831.1"/>
    </source>
</evidence>
<dbReference type="InterPro" id="IPR014284">
    <property type="entry name" value="RNA_pol_sigma-70_dom"/>
</dbReference>
<dbReference type="GO" id="GO:0003677">
    <property type="term" value="F:DNA binding"/>
    <property type="evidence" value="ECO:0007669"/>
    <property type="project" value="InterPro"/>
</dbReference>
<protein>
    <submittedName>
        <fullName evidence="7">Sigma-70 region 2</fullName>
    </submittedName>
</protein>
<evidence type="ECO:0000313" key="8">
    <source>
        <dbReference type="Proteomes" id="UP000189981"/>
    </source>
</evidence>
<dbReference type="InterPro" id="IPR013325">
    <property type="entry name" value="RNA_pol_sigma_r2"/>
</dbReference>
<dbReference type="Pfam" id="PF08281">
    <property type="entry name" value="Sigma70_r4_2"/>
    <property type="match status" value="1"/>
</dbReference>
<dbReference type="Proteomes" id="UP000189981">
    <property type="component" value="Unassembled WGS sequence"/>
</dbReference>
<evidence type="ECO:0000259" key="5">
    <source>
        <dbReference type="Pfam" id="PF04542"/>
    </source>
</evidence>
<reference evidence="8" key="1">
    <citation type="submission" date="2017-02" db="EMBL/GenBank/DDBJ databases">
        <authorList>
            <person name="Varghese N."/>
            <person name="Submissions S."/>
        </authorList>
    </citation>
    <scope>NUCLEOTIDE SEQUENCE [LARGE SCALE GENOMIC DNA]</scope>
    <source>
        <strain evidence="8">DSM 22385</strain>
    </source>
</reference>
<name>A0A1T5CU38_9SPHI</name>
<gene>
    <name evidence="7" type="ORF">SAMN05661099_1866</name>
</gene>
<dbReference type="GO" id="GO:0006352">
    <property type="term" value="P:DNA-templated transcription initiation"/>
    <property type="evidence" value="ECO:0007669"/>
    <property type="project" value="InterPro"/>
</dbReference>
<dbReference type="InterPro" id="IPR007627">
    <property type="entry name" value="RNA_pol_sigma70_r2"/>
</dbReference>
<accession>A0A1T5CU38</accession>
<dbReference type="InterPro" id="IPR013249">
    <property type="entry name" value="RNA_pol_sigma70_r4_t2"/>
</dbReference>
<dbReference type="EMBL" id="FUYR01000002">
    <property type="protein sequence ID" value="SKB62831.1"/>
    <property type="molecule type" value="Genomic_DNA"/>
</dbReference>
<comment type="similarity">
    <text evidence="1">Belongs to the sigma-70 factor family. ECF subfamily.</text>
</comment>
<proteinExistence type="inferred from homology"/>
<organism evidence="7 8">
    <name type="scientific">Daejeonella lutea</name>
    <dbReference type="NCBI Taxonomy" id="572036"/>
    <lineage>
        <taxon>Bacteria</taxon>
        <taxon>Pseudomonadati</taxon>
        <taxon>Bacteroidota</taxon>
        <taxon>Sphingobacteriia</taxon>
        <taxon>Sphingobacteriales</taxon>
        <taxon>Sphingobacteriaceae</taxon>
        <taxon>Daejeonella</taxon>
    </lineage>
</organism>
<feature type="domain" description="RNA polymerase sigma factor 70 region 4 type 2" evidence="6">
    <location>
        <begin position="127"/>
        <end position="178"/>
    </location>
</feature>
<dbReference type="InterPro" id="IPR013324">
    <property type="entry name" value="RNA_pol_sigma_r3/r4-like"/>
</dbReference>
<dbReference type="Gene3D" id="1.10.10.10">
    <property type="entry name" value="Winged helix-like DNA-binding domain superfamily/Winged helix DNA-binding domain"/>
    <property type="match status" value="1"/>
</dbReference>
<dbReference type="AlphaFoldDB" id="A0A1T5CU38"/>
<dbReference type="PANTHER" id="PTHR43133:SF46">
    <property type="entry name" value="RNA POLYMERASE SIGMA-70 FACTOR ECF SUBFAMILY"/>
    <property type="match status" value="1"/>
</dbReference>
<evidence type="ECO:0000256" key="3">
    <source>
        <dbReference type="ARBA" id="ARBA00023082"/>
    </source>
</evidence>